<dbReference type="GO" id="GO:0003676">
    <property type="term" value="F:nucleic acid binding"/>
    <property type="evidence" value="ECO:0007669"/>
    <property type="project" value="InterPro"/>
</dbReference>
<gene>
    <name evidence="1" type="ORF">Zmor_001347</name>
</gene>
<dbReference type="PANTHER" id="PTHR33939:SF1">
    <property type="entry name" value="DUF4371 DOMAIN-CONTAINING PROTEIN"/>
    <property type="match status" value="1"/>
</dbReference>
<reference evidence="1" key="1">
    <citation type="journal article" date="2023" name="G3 (Bethesda)">
        <title>Whole genome assemblies of Zophobas morio and Tenebrio molitor.</title>
        <authorList>
            <person name="Kaur S."/>
            <person name="Stinson S.A."/>
            <person name="diCenzo G.C."/>
        </authorList>
    </citation>
    <scope>NUCLEOTIDE SEQUENCE</scope>
    <source>
        <strain evidence="1">QUZm001</strain>
    </source>
</reference>
<dbReference type="AlphaFoldDB" id="A0AA38IYE2"/>
<dbReference type="PANTHER" id="PTHR33939">
    <property type="entry name" value="PROTEIN CBG22215"/>
    <property type="match status" value="1"/>
</dbReference>
<sequence>MNQQNFLKWFENQLLMKLEEPSLIIMDNASYHSTLANKCPNGSWKKAEIREWLEQLDISSDPQLLKTELLHLVAQNKPPKTYVADELAHQYGHRVLRLPPYHCVFNPIENIWGIAKNYYSKHIGREGYGHKNAVEMWKEALAHVTPTMWKNTVDYTNKIIQQWWERELLFDREEIAPLIIDINEDSDYSFSDYDSEDDNTAEGIQPL</sequence>
<keyword evidence="2" id="KW-1185">Reference proteome</keyword>
<dbReference type="Proteomes" id="UP001168821">
    <property type="component" value="Unassembled WGS sequence"/>
</dbReference>
<name>A0AA38IYE2_9CUCU</name>
<evidence type="ECO:0008006" key="3">
    <source>
        <dbReference type="Google" id="ProtNLM"/>
    </source>
</evidence>
<organism evidence="1 2">
    <name type="scientific">Zophobas morio</name>
    <dbReference type="NCBI Taxonomy" id="2755281"/>
    <lineage>
        <taxon>Eukaryota</taxon>
        <taxon>Metazoa</taxon>
        <taxon>Ecdysozoa</taxon>
        <taxon>Arthropoda</taxon>
        <taxon>Hexapoda</taxon>
        <taxon>Insecta</taxon>
        <taxon>Pterygota</taxon>
        <taxon>Neoptera</taxon>
        <taxon>Endopterygota</taxon>
        <taxon>Coleoptera</taxon>
        <taxon>Polyphaga</taxon>
        <taxon>Cucujiformia</taxon>
        <taxon>Tenebrionidae</taxon>
        <taxon>Zophobas</taxon>
    </lineage>
</organism>
<protein>
    <recommendedName>
        <fullName evidence="3">Tc1-like transposase DDE domain-containing protein</fullName>
    </recommendedName>
</protein>
<proteinExistence type="predicted"/>
<evidence type="ECO:0000313" key="2">
    <source>
        <dbReference type="Proteomes" id="UP001168821"/>
    </source>
</evidence>
<evidence type="ECO:0000313" key="1">
    <source>
        <dbReference type="EMBL" id="KAJ3665882.1"/>
    </source>
</evidence>
<dbReference type="Gene3D" id="3.30.420.10">
    <property type="entry name" value="Ribonuclease H-like superfamily/Ribonuclease H"/>
    <property type="match status" value="1"/>
</dbReference>
<accession>A0AA38IYE2</accession>
<dbReference type="InterPro" id="IPR036397">
    <property type="entry name" value="RNaseH_sf"/>
</dbReference>
<comment type="caution">
    <text evidence="1">The sequence shown here is derived from an EMBL/GenBank/DDBJ whole genome shotgun (WGS) entry which is preliminary data.</text>
</comment>
<dbReference type="EMBL" id="JALNTZ010000001">
    <property type="protein sequence ID" value="KAJ3665882.1"/>
    <property type="molecule type" value="Genomic_DNA"/>
</dbReference>